<gene>
    <name evidence="1" type="ORF">S01H1_31994</name>
</gene>
<comment type="caution">
    <text evidence="1">The sequence shown here is derived from an EMBL/GenBank/DDBJ whole genome shotgun (WGS) entry which is preliminary data.</text>
</comment>
<reference evidence="1" key="1">
    <citation type="journal article" date="2014" name="Front. Microbiol.">
        <title>High frequency of phylogenetically diverse reductive dehalogenase-homologous genes in deep subseafloor sedimentary metagenomes.</title>
        <authorList>
            <person name="Kawai M."/>
            <person name="Futagami T."/>
            <person name="Toyoda A."/>
            <person name="Takaki Y."/>
            <person name="Nishi S."/>
            <person name="Hori S."/>
            <person name="Arai W."/>
            <person name="Tsubouchi T."/>
            <person name="Morono Y."/>
            <person name="Uchiyama I."/>
            <person name="Ito T."/>
            <person name="Fujiyama A."/>
            <person name="Inagaki F."/>
            <person name="Takami H."/>
        </authorList>
    </citation>
    <scope>NUCLEOTIDE SEQUENCE</scope>
    <source>
        <strain evidence="1">Expedition CK06-06</strain>
    </source>
</reference>
<evidence type="ECO:0000313" key="1">
    <source>
        <dbReference type="EMBL" id="GAF94684.1"/>
    </source>
</evidence>
<organism evidence="1">
    <name type="scientific">marine sediment metagenome</name>
    <dbReference type="NCBI Taxonomy" id="412755"/>
    <lineage>
        <taxon>unclassified sequences</taxon>
        <taxon>metagenomes</taxon>
        <taxon>ecological metagenomes</taxon>
    </lineage>
</organism>
<name>X0TN60_9ZZZZ</name>
<dbReference type="EMBL" id="BARS01019781">
    <property type="protein sequence ID" value="GAF94684.1"/>
    <property type="molecule type" value="Genomic_DNA"/>
</dbReference>
<sequence length="82" mass="9622">MTILKKFRNYLSTKAYLKYKQKPCSKCGKFNWKYCYSPYYQKGKKGVIEARICGNCGYKDGDGHFISDKIKLNTNLDFKVEN</sequence>
<dbReference type="AlphaFoldDB" id="X0TN60"/>
<protein>
    <submittedName>
        <fullName evidence="1">Uncharacterized protein</fullName>
    </submittedName>
</protein>
<accession>X0TN60</accession>
<proteinExistence type="predicted"/>